<dbReference type="SUPFAM" id="SSF53335">
    <property type="entry name" value="S-adenosyl-L-methionine-dependent methyltransferases"/>
    <property type="match status" value="1"/>
</dbReference>
<keyword evidence="4" id="KW-0411">Iron-sulfur</keyword>
<gene>
    <name evidence="5" type="ORF">EDD40_8224</name>
</gene>
<keyword evidence="5" id="KW-0808">Transferase</keyword>
<dbReference type="GO" id="GO:0003735">
    <property type="term" value="F:structural constituent of ribosome"/>
    <property type="evidence" value="ECO:0007669"/>
    <property type="project" value="TreeGrafter"/>
</dbReference>
<dbReference type="PANTHER" id="PTHR13184:SF5">
    <property type="entry name" value="METHYLTRANSFERASE-LIKE PROTEIN 17, MITOCHONDRIAL"/>
    <property type="match status" value="1"/>
</dbReference>
<dbReference type="Gene3D" id="3.40.50.150">
    <property type="entry name" value="Vaccinia Virus protein VP39"/>
    <property type="match status" value="1"/>
</dbReference>
<proteinExistence type="predicted"/>
<dbReference type="Pfam" id="PF09243">
    <property type="entry name" value="Rsm22"/>
    <property type="match status" value="1"/>
</dbReference>
<accession>A0A3N1HJP0</accession>
<evidence type="ECO:0000256" key="3">
    <source>
        <dbReference type="ARBA" id="ARBA00023004"/>
    </source>
</evidence>
<protein>
    <submittedName>
        <fullName evidence="5">Ribosomal protein RSM22 (Predicted rRNA methylase)</fullName>
    </submittedName>
</protein>
<dbReference type="GO" id="GO:0008168">
    <property type="term" value="F:methyltransferase activity"/>
    <property type="evidence" value="ECO:0007669"/>
    <property type="project" value="UniProtKB-KW"/>
</dbReference>
<dbReference type="RefSeq" id="WP_246038266.1">
    <property type="nucleotide sequence ID" value="NZ_RJKM01000001.1"/>
</dbReference>
<keyword evidence="1" id="KW-0479">Metal-binding</keyword>
<dbReference type="PANTHER" id="PTHR13184">
    <property type="entry name" value="37S RIBOSOMAL PROTEIN S22"/>
    <property type="match status" value="1"/>
</dbReference>
<keyword evidence="5" id="KW-0687">Ribonucleoprotein</keyword>
<dbReference type="GO" id="GO:0046872">
    <property type="term" value="F:metal ion binding"/>
    <property type="evidence" value="ECO:0007669"/>
    <property type="project" value="UniProtKB-KW"/>
</dbReference>
<dbReference type="InterPro" id="IPR052571">
    <property type="entry name" value="Mt_RNA_Methyltransferase"/>
</dbReference>
<dbReference type="GO" id="GO:0006412">
    <property type="term" value="P:translation"/>
    <property type="evidence" value="ECO:0007669"/>
    <property type="project" value="InterPro"/>
</dbReference>
<evidence type="ECO:0000256" key="1">
    <source>
        <dbReference type="ARBA" id="ARBA00022723"/>
    </source>
</evidence>
<dbReference type="GO" id="GO:0032259">
    <property type="term" value="P:methylation"/>
    <property type="evidence" value="ECO:0007669"/>
    <property type="project" value="UniProtKB-KW"/>
</dbReference>
<keyword evidence="6" id="KW-1185">Reference proteome</keyword>
<evidence type="ECO:0000256" key="4">
    <source>
        <dbReference type="ARBA" id="ARBA00023014"/>
    </source>
</evidence>
<evidence type="ECO:0000256" key="2">
    <source>
        <dbReference type="ARBA" id="ARBA00022946"/>
    </source>
</evidence>
<keyword evidence="5" id="KW-0689">Ribosomal protein</keyword>
<dbReference type="EMBL" id="RJKM01000001">
    <property type="protein sequence ID" value="ROP42714.1"/>
    <property type="molecule type" value="Genomic_DNA"/>
</dbReference>
<dbReference type="AlphaFoldDB" id="A0A3N1HJP0"/>
<keyword evidence="3" id="KW-0408">Iron</keyword>
<dbReference type="InterPro" id="IPR015324">
    <property type="entry name" value="Ribosomal_Rsm22-like"/>
</dbReference>
<dbReference type="GO" id="GO:0015935">
    <property type="term" value="C:small ribosomal subunit"/>
    <property type="evidence" value="ECO:0007669"/>
    <property type="project" value="TreeGrafter"/>
</dbReference>
<name>A0A3N1HJP0_9PSEU</name>
<evidence type="ECO:0000313" key="5">
    <source>
        <dbReference type="EMBL" id="ROP42714.1"/>
    </source>
</evidence>
<organism evidence="5 6">
    <name type="scientific">Saccharothrix texasensis</name>
    <dbReference type="NCBI Taxonomy" id="103734"/>
    <lineage>
        <taxon>Bacteria</taxon>
        <taxon>Bacillati</taxon>
        <taxon>Actinomycetota</taxon>
        <taxon>Actinomycetes</taxon>
        <taxon>Pseudonocardiales</taxon>
        <taxon>Pseudonocardiaceae</taxon>
        <taxon>Saccharothrix</taxon>
    </lineage>
</organism>
<dbReference type="Proteomes" id="UP000268727">
    <property type="component" value="Unassembled WGS sequence"/>
</dbReference>
<evidence type="ECO:0000313" key="6">
    <source>
        <dbReference type="Proteomes" id="UP000268727"/>
    </source>
</evidence>
<dbReference type="InterPro" id="IPR029063">
    <property type="entry name" value="SAM-dependent_MTases_sf"/>
</dbReference>
<sequence length="320" mass="34214">MSEELRRALEAELAGQKSAALAPVVERLSARYREGGAASEPILRTRADASAYAAYRMPATYAVLRHVLGEAAAQRPDLAPRTLLDVGGGTGAALWAAVETWPDLTSLTVFEQAEEASRLGSRLVAGATSPALRSARWVRGVLGPTTALPGADVATLSYVLGELPQALRDKVVDAMVEAADTVVVVEPGTPAGYRRVLAARDRLIAAGRSVAAPCPHEAACPIAGSDWCHFSARVARTSLHRQVKSATLGHEDEKFAYVVATRVPGPHAGNRVLRHPLRRKGMVQLRLCAQDGAVEDRVVSKRDPDAYRAARDVEWGDPWP</sequence>
<dbReference type="GO" id="GO:0051536">
    <property type="term" value="F:iron-sulfur cluster binding"/>
    <property type="evidence" value="ECO:0007669"/>
    <property type="project" value="UniProtKB-KW"/>
</dbReference>
<comment type="caution">
    <text evidence="5">The sequence shown here is derived from an EMBL/GenBank/DDBJ whole genome shotgun (WGS) entry which is preliminary data.</text>
</comment>
<keyword evidence="2" id="KW-0809">Transit peptide</keyword>
<keyword evidence="5" id="KW-0489">Methyltransferase</keyword>
<reference evidence="5 6" key="1">
    <citation type="submission" date="2018-11" db="EMBL/GenBank/DDBJ databases">
        <title>Sequencing the genomes of 1000 actinobacteria strains.</title>
        <authorList>
            <person name="Klenk H.-P."/>
        </authorList>
    </citation>
    <scope>NUCLEOTIDE SEQUENCE [LARGE SCALE GENOMIC DNA]</scope>
    <source>
        <strain evidence="5 6">DSM 44231</strain>
    </source>
</reference>